<dbReference type="EMBL" id="CAAHFH010000001">
    <property type="protein sequence ID" value="VGO18547.1"/>
    <property type="molecule type" value="Genomic_DNA"/>
</dbReference>
<evidence type="ECO:0000313" key="8">
    <source>
        <dbReference type="Proteomes" id="UP000346198"/>
    </source>
</evidence>
<evidence type="ECO:0000256" key="2">
    <source>
        <dbReference type="ARBA" id="ARBA00022723"/>
    </source>
</evidence>
<dbReference type="RefSeq" id="WP_136060020.1">
    <property type="nucleotide sequence ID" value="NZ_CAAHFH010000001.1"/>
</dbReference>
<keyword evidence="2" id="KW-0479">Metal-binding</keyword>
<name>A0A6C2UGA2_9BACT</name>
<gene>
    <name evidence="7" type="primary">atsA_49</name>
    <name evidence="7" type="ORF">SCARR_00600</name>
</gene>
<keyword evidence="8" id="KW-1185">Reference proteome</keyword>
<comment type="similarity">
    <text evidence="1">Belongs to the sulfatase family.</text>
</comment>
<protein>
    <submittedName>
        <fullName evidence="7">Arylsulfatase</fullName>
    </submittedName>
</protein>
<dbReference type="PANTHER" id="PTHR42693:SF53">
    <property type="entry name" value="ENDO-4-O-SULFATASE"/>
    <property type="match status" value="1"/>
</dbReference>
<dbReference type="Proteomes" id="UP000346198">
    <property type="component" value="Unassembled WGS sequence"/>
</dbReference>
<evidence type="ECO:0000313" key="7">
    <source>
        <dbReference type="EMBL" id="VGO18547.1"/>
    </source>
</evidence>
<evidence type="ECO:0000256" key="5">
    <source>
        <dbReference type="SAM" id="MobiDB-lite"/>
    </source>
</evidence>
<evidence type="ECO:0000256" key="3">
    <source>
        <dbReference type="ARBA" id="ARBA00022801"/>
    </source>
</evidence>
<evidence type="ECO:0000259" key="6">
    <source>
        <dbReference type="Pfam" id="PF00884"/>
    </source>
</evidence>
<proteinExistence type="inferred from homology"/>
<dbReference type="Pfam" id="PF00884">
    <property type="entry name" value="Sulfatase"/>
    <property type="match status" value="1"/>
</dbReference>
<keyword evidence="4" id="KW-0106">Calcium</keyword>
<dbReference type="Gene3D" id="3.40.720.10">
    <property type="entry name" value="Alkaline Phosphatase, subunit A"/>
    <property type="match status" value="1"/>
</dbReference>
<dbReference type="AlphaFoldDB" id="A0A6C2UGA2"/>
<dbReference type="SUPFAM" id="SSF53649">
    <property type="entry name" value="Alkaline phosphatase-like"/>
    <property type="match status" value="1"/>
</dbReference>
<feature type="region of interest" description="Disordered" evidence="5">
    <location>
        <begin position="471"/>
        <end position="498"/>
    </location>
</feature>
<evidence type="ECO:0000256" key="4">
    <source>
        <dbReference type="ARBA" id="ARBA00022837"/>
    </source>
</evidence>
<accession>A0A6C2UGA2</accession>
<dbReference type="InterPro" id="IPR050738">
    <property type="entry name" value="Sulfatase"/>
</dbReference>
<feature type="domain" description="Sulfatase N-terminal" evidence="6">
    <location>
        <begin position="49"/>
        <end position="358"/>
    </location>
</feature>
<reference evidence="7 8" key="1">
    <citation type="submission" date="2019-04" db="EMBL/GenBank/DDBJ databases">
        <authorList>
            <person name="Van Vliet M D."/>
        </authorList>
    </citation>
    <scope>NUCLEOTIDE SEQUENCE [LARGE SCALE GENOMIC DNA]</scope>
    <source>
        <strain evidence="7 8">F21</strain>
    </source>
</reference>
<dbReference type="PANTHER" id="PTHR42693">
    <property type="entry name" value="ARYLSULFATASE FAMILY MEMBER"/>
    <property type="match status" value="1"/>
</dbReference>
<dbReference type="PROSITE" id="PS00149">
    <property type="entry name" value="SULFATASE_2"/>
    <property type="match status" value="1"/>
</dbReference>
<dbReference type="InterPro" id="IPR024607">
    <property type="entry name" value="Sulfatase_CS"/>
</dbReference>
<feature type="compositionally biased region" description="Basic residues" evidence="5">
    <location>
        <begin position="478"/>
        <end position="492"/>
    </location>
</feature>
<dbReference type="GO" id="GO:0046872">
    <property type="term" value="F:metal ion binding"/>
    <property type="evidence" value="ECO:0007669"/>
    <property type="project" value="UniProtKB-KW"/>
</dbReference>
<dbReference type="InterPro" id="IPR017850">
    <property type="entry name" value="Alkaline_phosphatase_core_sf"/>
</dbReference>
<sequence>MKKGALKKFVVPPLGGFVGTALRANRLKAGLHTFACIMLTMSCAVAAKPNVVIIMVDDLGAEGVGCYGNTGYSTPNIDRLASQGARFNNAYGTPSCSPSRAMILSGLYTNRSGILERLGSGTPNCLPGHIPTFADLFQKNGYRTGIAGKWHLGDFDFYPDHPTSHGFDDYFMWLKNYDFVTHERYYDPVVWQDQKITTYDGKYGPDLYCEFICNFIEENKERPFLAYYPMALVHKEFHQPPKLEGIKHFLPESAASVDKTFGLMVAYTDLLVGRIMDKLDELGLTENTLLIFTADNGTPNAITCRLGDQKVKGGKLSLIESGYRVPYIARWPGKIPVGVCDAFFTHADLFPSLAGLTGLPMDYDVSGMDLSHNFLNTAGKDRDFIYLGWEGGLYMVRDKRFRLHEDGRFYDIPVTSNEARYSEKKVSPADFPEASQRLQTAMAEYMKIKQTDTSYSIIPFKGYKKYKKEAAAKAGTTSRKKTKMRDKKKKTVNKKESI</sequence>
<organism evidence="7 8">
    <name type="scientific">Pontiella sulfatireligans</name>
    <dbReference type="NCBI Taxonomy" id="2750658"/>
    <lineage>
        <taxon>Bacteria</taxon>
        <taxon>Pseudomonadati</taxon>
        <taxon>Kiritimatiellota</taxon>
        <taxon>Kiritimatiellia</taxon>
        <taxon>Kiritimatiellales</taxon>
        <taxon>Pontiellaceae</taxon>
        <taxon>Pontiella</taxon>
    </lineage>
</organism>
<dbReference type="GO" id="GO:0004065">
    <property type="term" value="F:arylsulfatase activity"/>
    <property type="evidence" value="ECO:0007669"/>
    <property type="project" value="TreeGrafter"/>
</dbReference>
<dbReference type="InterPro" id="IPR000917">
    <property type="entry name" value="Sulfatase_N"/>
</dbReference>
<keyword evidence="3" id="KW-0378">Hydrolase</keyword>
<evidence type="ECO:0000256" key="1">
    <source>
        <dbReference type="ARBA" id="ARBA00008779"/>
    </source>
</evidence>